<dbReference type="SFLD" id="SFLDG01066">
    <property type="entry name" value="organic_radical-activating_enz"/>
    <property type="match status" value="1"/>
</dbReference>
<dbReference type="Gene3D" id="3.20.20.70">
    <property type="entry name" value="Aldolase class I"/>
    <property type="match status" value="1"/>
</dbReference>
<dbReference type="AlphaFoldDB" id="A0A2N3HSA5"/>
<dbReference type="PANTHER" id="PTHR30352:SF4">
    <property type="entry name" value="PYRUVATE FORMATE-LYASE 2-ACTIVATING ENZYME"/>
    <property type="match status" value="1"/>
</dbReference>
<dbReference type="PROSITE" id="PS01087">
    <property type="entry name" value="RADICAL_ACTIVATING"/>
    <property type="match status" value="1"/>
</dbReference>
<dbReference type="EMBL" id="MVDD01000019">
    <property type="protein sequence ID" value="PKQ60917.1"/>
    <property type="molecule type" value="Genomic_DNA"/>
</dbReference>
<evidence type="ECO:0000256" key="8">
    <source>
        <dbReference type="ARBA" id="ARBA00023014"/>
    </source>
</evidence>
<organism evidence="10 11">
    <name type="scientific">Labilibaculum filiforme</name>
    <dbReference type="NCBI Taxonomy" id="1940526"/>
    <lineage>
        <taxon>Bacteria</taxon>
        <taxon>Pseudomonadati</taxon>
        <taxon>Bacteroidota</taxon>
        <taxon>Bacteroidia</taxon>
        <taxon>Marinilabiliales</taxon>
        <taxon>Marinifilaceae</taxon>
        <taxon>Labilibaculum</taxon>
    </lineage>
</organism>
<dbReference type="OrthoDB" id="9782387at2"/>
<comment type="similarity">
    <text evidence="2">Belongs to the organic radical-activating enzymes family.</text>
</comment>
<dbReference type="PANTHER" id="PTHR30352">
    <property type="entry name" value="PYRUVATE FORMATE-LYASE-ACTIVATING ENZYME"/>
    <property type="match status" value="1"/>
</dbReference>
<comment type="cofactor">
    <cofactor evidence="1">
        <name>[4Fe-4S] cluster</name>
        <dbReference type="ChEBI" id="CHEBI:49883"/>
    </cofactor>
</comment>
<evidence type="ECO:0000313" key="10">
    <source>
        <dbReference type="EMBL" id="PKQ60917.1"/>
    </source>
</evidence>
<dbReference type="SUPFAM" id="SSF54862">
    <property type="entry name" value="4Fe-4S ferredoxins"/>
    <property type="match status" value="1"/>
</dbReference>
<evidence type="ECO:0000256" key="5">
    <source>
        <dbReference type="ARBA" id="ARBA00022723"/>
    </source>
</evidence>
<dbReference type="SFLD" id="SFLDS00029">
    <property type="entry name" value="Radical_SAM"/>
    <property type="match status" value="1"/>
</dbReference>
<dbReference type="InterPro" id="IPR058240">
    <property type="entry name" value="rSAM_sf"/>
</dbReference>
<evidence type="ECO:0000256" key="7">
    <source>
        <dbReference type="ARBA" id="ARBA00023004"/>
    </source>
</evidence>
<dbReference type="NCBIfam" id="TIGR02494">
    <property type="entry name" value="PFLE_PFLC"/>
    <property type="match status" value="1"/>
</dbReference>
<dbReference type="SUPFAM" id="SSF102114">
    <property type="entry name" value="Radical SAM enzymes"/>
    <property type="match status" value="1"/>
</dbReference>
<dbReference type="InterPro" id="IPR001989">
    <property type="entry name" value="Radical_activat_CS"/>
</dbReference>
<protein>
    <recommendedName>
        <fullName evidence="9">Radical SAM core domain-containing protein</fullName>
    </recommendedName>
</protein>
<keyword evidence="4" id="KW-0949">S-adenosyl-L-methionine</keyword>
<dbReference type="PIRSF" id="PIRSF000371">
    <property type="entry name" value="PFL_act_enz"/>
    <property type="match status" value="1"/>
</dbReference>
<dbReference type="GO" id="GO:0046872">
    <property type="term" value="F:metal ion binding"/>
    <property type="evidence" value="ECO:0007669"/>
    <property type="project" value="UniProtKB-KW"/>
</dbReference>
<evidence type="ECO:0000313" key="11">
    <source>
        <dbReference type="Proteomes" id="UP000233535"/>
    </source>
</evidence>
<reference evidence="10 11" key="1">
    <citation type="journal article" date="2017" name="Front. Microbiol.">
        <title>Labilibaculum manganireducens gen. nov., sp. nov. and Labilibaculum filiforme sp. nov., Novel Bacteroidetes Isolated from Subsurface Sediments of the Baltic Sea.</title>
        <authorList>
            <person name="Vandieken V."/>
            <person name="Marshall I.P."/>
            <person name="Niemann H."/>
            <person name="Engelen B."/>
            <person name="Cypionka H."/>
        </authorList>
    </citation>
    <scope>NUCLEOTIDE SEQUENCE [LARGE SCALE GENOMIC DNA]</scope>
    <source>
        <strain evidence="10 11">59.16B</strain>
    </source>
</reference>
<dbReference type="InterPro" id="IPR013785">
    <property type="entry name" value="Aldolase_TIM"/>
</dbReference>
<evidence type="ECO:0000256" key="6">
    <source>
        <dbReference type="ARBA" id="ARBA00023002"/>
    </source>
</evidence>
<dbReference type="InterPro" id="IPR012839">
    <property type="entry name" value="Organic_radical_activase"/>
</dbReference>
<dbReference type="Proteomes" id="UP000233535">
    <property type="component" value="Unassembled WGS sequence"/>
</dbReference>
<evidence type="ECO:0000256" key="2">
    <source>
        <dbReference type="ARBA" id="ARBA00009777"/>
    </source>
</evidence>
<evidence type="ECO:0000256" key="1">
    <source>
        <dbReference type="ARBA" id="ARBA00001966"/>
    </source>
</evidence>
<accession>A0A2N3HSA5</accession>
<sequence length="316" mass="35915">MCYFSRIWSVLYPIFVNRIMGRITQIQSMSLHDGPGIRTTVFTKGCNMRCAWCHNPETWSSKLQIQFLKNKCIDCKACYPSATTSDFTPSLLVRPNQYSISESITIAESCYTGALEVVGKDVYVDELLKTIEKDREFFDESGGGITISGGEPLLQAEFVIEVFKKCKQKGIHTAIESNLHSNSEIVKKVAEYTDLFMVDIKLWDSEKHKKWTGLGNELVLENIKLLNVLGKKLMIRTPVVPGVNDNVEELSSIAKFVNELDCLETYELLPYHSLGNGKYIALGMENEITKFDQISKSHFDYLQDEMALLCKKFKKN</sequence>
<keyword evidence="11" id="KW-1185">Reference proteome</keyword>
<dbReference type="RefSeq" id="WP_101263028.1">
    <property type="nucleotide sequence ID" value="NZ_MVDD01000019.1"/>
</dbReference>
<name>A0A2N3HSA5_9BACT</name>
<dbReference type="Pfam" id="PF04055">
    <property type="entry name" value="Radical_SAM"/>
    <property type="match status" value="1"/>
</dbReference>
<feature type="domain" description="Radical SAM core" evidence="9">
    <location>
        <begin position="32"/>
        <end position="314"/>
    </location>
</feature>
<dbReference type="InterPro" id="IPR040074">
    <property type="entry name" value="BssD/PflA/YjjW"/>
</dbReference>
<evidence type="ECO:0000259" key="9">
    <source>
        <dbReference type="PROSITE" id="PS51918"/>
    </source>
</evidence>
<evidence type="ECO:0000256" key="3">
    <source>
        <dbReference type="ARBA" id="ARBA00022485"/>
    </source>
</evidence>
<dbReference type="InterPro" id="IPR034457">
    <property type="entry name" value="Organic_radical-activating"/>
</dbReference>
<comment type="caution">
    <text evidence="10">The sequence shown here is derived from an EMBL/GenBank/DDBJ whole genome shotgun (WGS) entry which is preliminary data.</text>
</comment>
<proteinExistence type="inferred from homology"/>
<keyword evidence="8" id="KW-0411">Iron-sulfur</keyword>
<keyword evidence="3" id="KW-0004">4Fe-4S</keyword>
<keyword evidence="6" id="KW-0560">Oxidoreductase</keyword>
<dbReference type="GO" id="GO:0016491">
    <property type="term" value="F:oxidoreductase activity"/>
    <property type="evidence" value="ECO:0007669"/>
    <property type="project" value="UniProtKB-KW"/>
</dbReference>
<keyword evidence="7" id="KW-0408">Iron</keyword>
<keyword evidence="5" id="KW-0479">Metal-binding</keyword>
<dbReference type="GO" id="GO:0051539">
    <property type="term" value="F:4 iron, 4 sulfur cluster binding"/>
    <property type="evidence" value="ECO:0007669"/>
    <property type="project" value="UniProtKB-KW"/>
</dbReference>
<gene>
    <name evidence="10" type="ORF">BZG02_17360</name>
</gene>
<dbReference type="SFLD" id="SFLDG01118">
    <property type="entry name" value="activating_enzymes__group_2"/>
    <property type="match status" value="1"/>
</dbReference>
<dbReference type="PROSITE" id="PS51918">
    <property type="entry name" value="RADICAL_SAM"/>
    <property type="match status" value="1"/>
</dbReference>
<evidence type="ECO:0000256" key="4">
    <source>
        <dbReference type="ARBA" id="ARBA00022691"/>
    </source>
</evidence>
<dbReference type="InterPro" id="IPR007197">
    <property type="entry name" value="rSAM"/>
</dbReference>